<dbReference type="RefSeq" id="WP_247261568.1">
    <property type="nucleotide sequence ID" value="NZ_JALJQZ010000023.1"/>
</dbReference>
<dbReference type="InterPro" id="IPR024087">
    <property type="entry name" value="Creatininase-like_sf"/>
</dbReference>
<comment type="similarity">
    <text evidence="5">Belongs to the creatininase superfamily.</text>
</comment>
<reference evidence="7" key="1">
    <citation type="journal article" date="2019" name="Int. J. Syst. Evol. Microbiol.">
        <title>The Global Catalogue of Microorganisms (GCM) 10K type strain sequencing project: providing services to taxonomists for standard genome sequencing and annotation.</title>
        <authorList>
            <consortium name="The Broad Institute Genomics Platform"/>
            <consortium name="The Broad Institute Genome Sequencing Center for Infectious Disease"/>
            <person name="Wu L."/>
            <person name="Ma J."/>
        </authorList>
    </citation>
    <scope>NUCLEOTIDE SEQUENCE [LARGE SCALE GENOMIC DNA]</scope>
    <source>
        <strain evidence="7">TBRC 5781</strain>
    </source>
</reference>
<dbReference type="Proteomes" id="UP001595697">
    <property type="component" value="Unassembled WGS sequence"/>
</dbReference>
<protein>
    <submittedName>
        <fullName evidence="6">Creatininase family protein</fullName>
    </submittedName>
</protein>
<dbReference type="Pfam" id="PF02633">
    <property type="entry name" value="Creatininase"/>
    <property type="match status" value="1"/>
</dbReference>
<evidence type="ECO:0000256" key="4">
    <source>
        <dbReference type="ARBA" id="ARBA00022833"/>
    </source>
</evidence>
<organism evidence="6 7">
    <name type="scientific">Rhizobium lemnae</name>
    <dbReference type="NCBI Taxonomy" id="1214924"/>
    <lineage>
        <taxon>Bacteria</taxon>
        <taxon>Pseudomonadati</taxon>
        <taxon>Pseudomonadota</taxon>
        <taxon>Alphaproteobacteria</taxon>
        <taxon>Hyphomicrobiales</taxon>
        <taxon>Rhizobiaceae</taxon>
        <taxon>Rhizobium/Agrobacterium group</taxon>
        <taxon>Rhizobium</taxon>
    </lineage>
</organism>
<proteinExistence type="inferred from homology"/>
<evidence type="ECO:0000256" key="2">
    <source>
        <dbReference type="ARBA" id="ARBA00022723"/>
    </source>
</evidence>
<keyword evidence="2" id="KW-0479">Metal-binding</keyword>
<accession>A0ABV8E372</accession>
<keyword evidence="3" id="KW-0378">Hydrolase</keyword>
<comment type="cofactor">
    <cofactor evidence="1">
        <name>Zn(2+)</name>
        <dbReference type="ChEBI" id="CHEBI:29105"/>
    </cofactor>
</comment>
<evidence type="ECO:0000256" key="3">
    <source>
        <dbReference type="ARBA" id="ARBA00022801"/>
    </source>
</evidence>
<dbReference type="InterPro" id="IPR003785">
    <property type="entry name" value="Creatininase/forma_Hydrolase"/>
</dbReference>
<dbReference type="PANTHER" id="PTHR35005:SF1">
    <property type="entry name" value="2-AMINO-5-FORMYLAMINO-6-RIBOSYLAMINOPYRIMIDIN-4(3H)-ONE 5'-MONOPHOSPHATE DEFORMYLASE"/>
    <property type="match status" value="1"/>
</dbReference>
<dbReference type="PANTHER" id="PTHR35005">
    <property type="entry name" value="3-DEHYDRO-SCYLLO-INOSOSE HYDROLASE"/>
    <property type="match status" value="1"/>
</dbReference>
<evidence type="ECO:0000256" key="1">
    <source>
        <dbReference type="ARBA" id="ARBA00001947"/>
    </source>
</evidence>
<gene>
    <name evidence="6" type="ORF">ACFOVS_01840</name>
</gene>
<dbReference type="Gene3D" id="3.40.50.10310">
    <property type="entry name" value="Creatininase"/>
    <property type="match status" value="1"/>
</dbReference>
<dbReference type="SUPFAM" id="SSF102215">
    <property type="entry name" value="Creatininase"/>
    <property type="match status" value="1"/>
</dbReference>
<comment type="caution">
    <text evidence="6">The sequence shown here is derived from an EMBL/GenBank/DDBJ whole genome shotgun (WGS) entry which is preliminary data.</text>
</comment>
<evidence type="ECO:0000313" key="7">
    <source>
        <dbReference type="Proteomes" id="UP001595697"/>
    </source>
</evidence>
<evidence type="ECO:0000313" key="6">
    <source>
        <dbReference type="EMBL" id="MFC3966898.1"/>
    </source>
</evidence>
<keyword evidence="7" id="KW-1185">Reference proteome</keyword>
<evidence type="ECO:0000256" key="5">
    <source>
        <dbReference type="ARBA" id="ARBA00024029"/>
    </source>
</evidence>
<sequence>MAKPFYWNELNTRDFAKLDAEKTIAILPLASTEQHGPHLPVATDVAIANGMLAELKNQRPDDLDILVLPTQEIGKANEHIYGPGTLSYGADLLIPMWTAIGEKVSQAGVKKLVMVNSHGGNLDIMSIVSREMRVRFGMAAVATQWGRFGHPEGMVSAHEQAFGIHGGDVETSLMLYFRPELVHMEHAQNFESKAEWMKSQSRFLQPLPPHALAWIAHDLNPHGVVGNAANGTAEKGEAICKHQVAGFIELLQDLQNYPLSNLYTP</sequence>
<name>A0ABV8E372_9HYPH</name>
<keyword evidence="4" id="KW-0862">Zinc</keyword>
<dbReference type="EMBL" id="JBHSBD010000007">
    <property type="protein sequence ID" value="MFC3966898.1"/>
    <property type="molecule type" value="Genomic_DNA"/>
</dbReference>